<accession>A0A8J7R3S3</accession>
<reference evidence="1 2" key="1">
    <citation type="submission" date="2021-03" db="EMBL/GenBank/DDBJ databases">
        <title>Genomic Encyclopedia of Type Strains, Phase IV (KMG-IV): sequencing the most valuable type-strain genomes for metagenomic binning, comparative biology and taxonomic classification.</title>
        <authorList>
            <person name="Goeker M."/>
        </authorList>
    </citation>
    <scope>NUCLEOTIDE SEQUENCE [LARGE SCALE GENOMIC DNA]</scope>
    <source>
        <strain evidence="1 2">DSM 12287</strain>
    </source>
</reference>
<gene>
    <name evidence="1" type="ORF">J2744_000969</name>
</gene>
<dbReference type="AlphaFoldDB" id="A0A8J7R3S3"/>
<dbReference type="EMBL" id="JAGGKE010000003">
    <property type="protein sequence ID" value="MBP1901299.1"/>
    <property type="molecule type" value="Genomic_DNA"/>
</dbReference>
<organism evidence="1 2">
    <name type="scientific">Halorubrum trapanicum</name>
    <dbReference type="NCBI Taxonomy" id="29284"/>
    <lineage>
        <taxon>Archaea</taxon>
        <taxon>Methanobacteriati</taxon>
        <taxon>Methanobacteriota</taxon>
        <taxon>Stenosarchaea group</taxon>
        <taxon>Halobacteria</taxon>
        <taxon>Halobacteriales</taxon>
        <taxon>Haloferacaceae</taxon>
        <taxon>Halorubrum</taxon>
    </lineage>
</organism>
<evidence type="ECO:0000313" key="1">
    <source>
        <dbReference type="EMBL" id="MBP1901299.1"/>
    </source>
</evidence>
<proteinExistence type="predicted"/>
<sequence length="86" mass="9660">MNAVPQTAHNNTKRPAVRERLIHAEVAANDERCFEPLSRFVFESVVDVSVRIAVVRRDPPNQFPPGVLHHVVKRGGRFCAFFGSHA</sequence>
<name>A0A8J7R3S3_9EURY</name>
<dbReference type="RefSeq" id="WP_209545720.1">
    <property type="nucleotide sequence ID" value="NZ_BAAADX010000005.1"/>
</dbReference>
<keyword evidence="2" id="KW-1185">Reference proteome</keyword>
<protein>
    <submittedName>
        <fullName evidence="1">Uncharacterized protein</fullName>
    </submittedName>
</protein>
<comment type="caution">
    <text evidence="1">The sequence shown here is derived from an EMBL/GenBank/DDBJ whole genome shotgun (WGS) entry which is preliminary data.</text>
</comment>
<evidence type="ECO:0000313" key="2">
    <source>
        <dbReference type="Proteomes" id="UP000770586"/>
    </source>
</evidence>
<dbReference type="Proteomes" id="UP000770586">
    <property type="component" value="Unassembled WGS sequence"/>
</dbReference>